<dbReference type="EMBL" id="BMUW01000034">
    <property type="protein sequence ID" value="GGZ83609.1"/>
    <property type="molecule type" value="Genomic_DNA"/>
</dbReference>
<keyword evidence="2" id="KW-1185">Reference proteome</keyword>
<name>A0ABQ3CCL3_9ACTN</name>
<evidence type="ECO:0000313" key="1">
    <source>
        <dbReference type="EMBL" id="GGZ83609.1"/>
    </source>
</evidence>
<organism evidence="1 2">
    <name type="scientific">Streptomyces rubiginosohelvolus</name>
    <dbReference type="NCBI Taxonomy" id="67362"/>
    <lineage>
        <taxon>Bacteria</taxon>
        <taxon>Bacillati</taxon>
        <taxon>Actinomycetota</taxon>
        <taxon>Actinomycetes</taxon>
        <taxon>Kitasatosporales</taxon>
        <taxon>Streptomycetaceae</taxon>
        <taxon>Streptomyces</taxon>
    </lineage>
</organism>
<evidence type="ECO:0000313" key="2">
    <source>
        <dbReference type="Proteomes" id="UP000624183"/>
    </source>
</evidence>
<accession>A0ABQ3CCL3</accession>
<gene>
    <name evidence="1" type="ORF">GCM10010328_67350</name>
</gene>
<protein>
    <submittedName>
        <fullName evidence="1">Uncharacterized protein</fullName>
    </submittedName>
</protein>
<sequence>MQTYGPTMRYHCPLDCGWHHDAPQATGDDNLNQYTQGPDEAFPDVIARMAADTARLHIEQIDAVLLGHLNTHTIPQFVAALAKQREAMYEAGENSGHADWDNALGDLLPDDVEPLPTQVAEYVQKLQQENARLRATTKQ</sequence>
<dbReference type="Proteomes" id="UP000624183">
    <property type="component" value="Unassembled WGS sequence"/>
</dbReference>
<comment type="caution">
    <text evidence="1">The sequence shown here is derived from an EMBL/GenBank/DDBJ whole genome shotgun (WGS) entry which is preliminary data.</text>
</comment>
<proteinExistence type="predicted"/>
<reference evidence="2" key="1">
    <citation type="journal article" date="2019" name="Int. J. Syst. Evol. Microbiol.">
        <title>The Global Catalogue of Microorganisms (GCM) 10K type strain sequencing project: providing services to taxonomists for standard genome sequencing and annotation.</title>
        <authorList>
            <consortium name="The Broad Institute Genomics Platform"/>
            <consortium name="The Broad Institute Genome Sequencing Center for Infectious Disease"/>
            <person name="Wu L."/>
            <person name="Ma J."/>
        </authorList>
    </citation>
    <scope>NUCLEOTIDE SEQUENCE [LARGE SCALE GENOMIC DNA]</scope>
    <source>
        <strain evidence="2">JCM 4602</strain>
    </source>
</reference>